<dbReference type="Ensembl" id="ENSSDUT00000026633.1">
    <property type="protein sequence ID" value="ENSSDUP00000026164.1"/>
    <property type="gene ID" value="ENSSDUG00000018975.1"/>
</dbReference>
<feature type="compositionally biased region" description="Basic and acidic residues" evidence="4">
    <location>
        <begin position="30"/>
        <end position="50"/>
    </location>
</feature>
<dbReference type="GO" id="GO:1903566">
    <property type="term" value="P:positive regulation of protein localization to cilium"/>
    <property type="evidence" value="ECO:0007669"/>
    <property type="project" value="TreeGrafter"/>
</dbReference>
<dbReference type="PANTHER" id="PTHR31259">
    <property type="entry name" value="ENDOSOME-ASSOCIATED TRAFFICKING REGULATOR 1"/>
    <property type="match status" value="1"/>
</dbReference>
<dbReference type="GeneID" id="111237445"/>
<evidence type="ECO:0000256" key="4">
    <source>
        <dbReference type="SAM" id="MobiDB-lite"/>
    </source>
</evidence>
<dbReference type="AlphaFoldDB" id="A0A3B4V681"/>
<dbReference type="PANTHER" id="PTHR31259:SF3">
    <property type="entry name" value="ENDOSOME-ASSOCIATED-TRAFFICKING REGULATOR 1"/>
    <property type="match status" value="1"/>
</dbReference>
<dbReference type="GO" id="GO:0055037">
    <property type="term" value="C:recycling endosome"/>
    <property type="evidence" value="ECO:0007669"/>
    <property type="project" value="TreeGrafter"/>
</dbReference>
<dbReference type="GO" id="GO:0005769">
    <property type="term" value="C:early endosome"/>
    <property type="evidence" value="ECO:0007669"/>
    <property type="project" value="TreeGrafter"/>
</dbReference>
<keyword evidence="6" id="KW-1185">Reference proteome</keyword>
<evidence type="ECO:0000256" key="1">
    <source>
        <dbReference type="ARBA" id="ARBA00007791"/>
    </source>
</evidence>
<dbReference type="GO" id="GO:0045724">
    <property type="term" value="P:positive regulation of cilium assembly"/>
    <property type="evidence" value="ECO:0007669"/>
    <property type="project" value="TreeGrafter"/>
</dbReference>
<dbReference type="GeneTree" id="ENSGT00390000000560"/>
<dbReference type="GO" id="GO:0036064">
    <property type="term" value="C:ciliary basal body"/>
    <property type="evidence" value="ECO:0007669"/>
    <property type="project" value="TreeGrafter"/>
</dbReference>
<sequence length="331" mass="37873">MSRQRSSKTLIIADDEEVEDQELNPFSFREFLRWKNQDPHQEPEPEHQEEQTQGQSSSSQRVFDVRNLTLDPDVQTCFFSEPSLAPQDEEEEGWGRGFQSGVDSTSSLCTEEEEEEEDEDEEEETRFSSKPEVQQRGGGGGGENYEGDDETSMAEPATSCRRKSGRSSQVQQLKEENMLLRRTIRELQRRSDAKERRVVELSEELLHRRHQEEKEAQDLESMVHSVEQNLHLMTKRAVKAENSVSKLKVELQQLQVEVDSLRSENDSLKAAESQVIMTMRQNAHVASEYLKKTASHAHSSIRQLLGEAETLSLVSHLLQSIDKISNVDSQT</sequence>
<dbReference type="CTD" id="10807"/>
<feature type="compositionally biased region" description="Low complexity" evidence="4">
    <location>
        <begin position="51"/>
        <end position="60"/>
    </location>
</feature>
<keyword evidence="3" id="KW-0175">Coiled coil</keyword>
<feature type="region of interest" description="Disordered" evidence="4">
    <location>
        <begin position="29"/>
        <end position="67"/>
    </location>
</feature>
<dbReference type="RefSeq" id="XP_022622262.1">
    <property type="nucleotide sequence ID" value="XM_022766541.1"/>
</dbReference>
<proteinExistence type="inferred from homology"/>
<dbReference type="GO" id="GO:0032465">
    <property type="term" value="P:regulation of cytokinesis"/>
    <property type="evidence" value="ECO:0007669"/>
    <property type="project" value="TreeGrafter"/>
</dbReference>
<dbReference type="GO" id="GO:0030496">
    <property type="term" value="C:midbody"/>
    <property type="evidence" value="ECO:0007669"/>
    <property type="project" value="TreeGrafter"/>
</dbReference>
<evidence type="ECO:0000256" key="3">
    <source>
        <dbReference type="ARBA" id="ARBA00023054"/>
    </source>
</evidence>
<dbReference type="OMA" id="EIRSESW"/>
<evidence type="ECO:0000313" key="5">
    <source>
        <dbReference type="Ensembl" id="ENSSDUP00000026164.1"/>
    </source>
</evidence>
<dbReference type="Proteomes" id="UP000261420">
    <property type="component" value="Unplaced"/>
</dbReference>
<comment type="similarity">
    <text evidence="1">Belongs to the ENTR1 family.</text>
</comment>
<reference evidence="5" key="1">
    <citation type="submission" date="2025-08" db="UniProtKB">
        <authorList>
            <consortium name="Ensembl"/>
        </authorList>
    </citation>
    <scope>IDENTIFICATION</scope>
</reference>
<accession>A0A3B4V681</accession>
<dbReference type="KEGG" id="sdu:111237445"/>
<feature type="compositionally biased region" description="Acidic residues" evidence="4">
    <location>
        <begin position="110"/>
        <end position="124"/>
    </location>
</feature>
<reference evidence="5" key="2">
    <citation type="submission" date="2025-09" db="UniProtKB">
        <authorList>
            <consortium name="Ensembl"/>
        </authorList>
    </citation>
    <scope>IDENTIFICATION</scope>
</reference>
<dbReference type="InterPro" id="IPR026757">
    <property type="entry name" value="ENTR1"/>
</dbReference>
<evidence type="ECO:0000256" key="2">
    <source>
        <dbReference type="ARBA" id="ARBA00016007"/>
    </source>
</evidence>
<evidence type="ECO:0000313" key="6">
    <source>
        <dbReference type="Proteomes" id="UP000261420"/>
    </source>
</evidence>
<feature type="region of interest" description="Disordered" evidence="4">
    <location>
        <begin position="79"/>
        <end position="176"/>
    </location>
</feature>
<dbReference type="STRING" id="41447.ENSSDUP00000026164"/>
<name>A0A3B4V681_SERDU</name>
<organism evidence="5 6">
    <name type="scientific">Seriola dumerili</name>
    <name type="common">Greater amberjack</name>
    <name type="synonym">Caranx dumerili</name>
    <dbReference type="NCBI Taxonomy" id="41447"/>
    <lineage>
        <taxon>Eukaryota</taxon>
        <taxon>Metazoa</taxon>
        <taxon>Chordata</taxon>
        <taxon>Craniata</taxon>
        <taxon>Vertebrata</taxon>
        <taxon>Euteleostomi</taxon>
        <taxon>Actinopterygii</taxon>
        <taxon>Neopterygii</taxon>
        <taxon>Teleostei</taxon>
        <taxon>Neoteleostei</taxon>
        <taxon>Acanthomorphata</taxon>
        <taxon>Carangaria</taxon>
        <taxon>Carangiformes</taxon>
        <taxon>Carangidae</taxon>
        <taxon>Seriola</taxon>
    </lineage>
</organism>
<protein>
    <recommendedName>
        <fullName evidence="2">Endosome-associated-trafficking regulator 1</fullName>
    </recommendedName>
</protein>
<dbReference type="GO" id="GO:0005813">
    <property type="term" value="C:centrosome"/>
    <property type="evidence" value="ECO:0007669"/>
    <property type="project" value="TreeGrafter"/>
</dbReference>